<dbReference type="STRING" id="477690.SAMN05216474_1760"/>
<evidence type="ECO:0000313" key="9">
    <source>
        <dbReference type="Proteomes" id="UP000236454"/>
    </source>
</evidence>
<protein>
    <recommendedName>
        <fullName evidence="7">tRNA (guanine-N(7)-)-methyltransferase</fullName>
        <ecNumber evidence="7">2.1.1.33</ecNumber>
    </recommendedName>
    <alternativeName>
        <fullName evidence="7">tRNA (guanine(46)-N(7))-methyltransferase</fullName>
    </alternativeName>
    <alternativeName>
        <fullName evidence="7">tRNA(m7G46)-methyltransferase</fullName>
    </alternativeName>
</protein>
<dbReference type="GO" id="GO:0008176">
    <property type="term" value="F:tRNA (guanine(46)-N7)-methyltransferase activity"/>
    <property type="evidence" value="ECO:0007669"/>
    <property type="project" value="UniProtKB-UniRule"/>
</dbReference>
<dbReference type="PANTHER" id="PTHR23417">
    <property type="entry name" value="3-DEOXY-D-MANNO-OCTULOSONIC-ACID TRANSFERASE/TRNA GUANINE-N 7 - -METHYLTRANSFERASE"/>
    <property type="match status" value="1"/>
</dbReference>
<dbReference type="PROSITE" id="PS51625">
    <property type="entry name" value="SAM_MT_TRMB"/>
    <property type="match status" value="1"/>
</dbReference>
<keyword evidence="4 7" id="KW-0808">Transferase</keyword>
<dbReference type="RefSeq" id="WP_090248426.1">
    <property type="nucleotide sequence ID" value="NZ_FPAS01000002.1"/>
</dbReference>
<evidence type="ECO:0000256" key="3">
    <source>
        <dbReference type="ARBA" id="ARBA00022603"/>
    </source>
</evidence>
<organism evidence="8 9">
    <name type="scientific">Lishizhenia tianjinensis</name>
    <dbReference type="NCBI Taxonomy" id="477690"/>
    <lineage>
        <taxon>Bacteria</taxon>
        <taxon>Pseudomonadati</taxon>
        <taxon>Bacteroidota</taxon>
        <taxon>Flavobacteriia</taxon>
        <taxon>Flavobacteriales</taxon>
        <taxon>Crocinitomicaceae</taxon>
        <taxon>Lishizhenia</taxon>
    </lineage>
</organism>
<proteinExistence type="inferred from homology"/>
<name>A0A1I6ZZK1_9FLAO</name>
<comment type="similarity">
    <text evidence="7">Belongs to the class I-like SAM-binding methyltransferase superfamily. TrmB family.</text>
</comment>
<accession>A0A1I6ZZK1</accession>
<evidence type="ECO:0000256" key="7">
    <source>
        <dbReference type="HAMAP-Rule" id="MF_01057"/>
    </source>
</evidence>
<evidence type="ECO:0000256" key="4">
    <source>
        <dbReference type="ARBA" id="ARBA00022679"/>
    </source>
</evidence>
<dbReference type="NCBIfam" id="NF001080">
    <property type="entry name" value="PRK00121.2-2"/>
    <property type="match status" value="1"/>
</dbReference>
<feature type="binding site" evidence="7">
    <location>
        <position position="125"/>
    </location>
    <ligand>
        <name>S-adenosyl-L-methionine</name>
        <dbReference type="ChEBI" id="CHEBI:59789"/>
    </ligand>
</feature>
<dbReference type="UniPathway" id="UPA00989"/>
<feature type="binding site" evidence="7">
    <location>
        <position position="76"/>
    </location>
    <ligand>
        <name>S-adenosyl-L-methionine</name>
        <dbReference type="ChEBI" id="CHEBI:59789"/>
    </ligand>
</feature>
<feature type="binding site" evidence="7">
    <location>
        <position position="159"/>
    </location>
    <ligand>
        <name>substrate</name>
    </ligand>
</feature>
<dbReference type="InterPro" id="IPR029063">
    <property type="entry name" value="SAM-dependent_MTases_sf"/>
</dbReference>
<dbReference type="PANTHER" id="PTHR23417:SF14">
    <property type="entry name" value="PENTACOTRIPEPTIDE-REPEAT REGION OF PRORP DOMAIN-CONTAINING PROTEIN"/>
    <property type="match status" value="1"/>
</dbReference>
<dbReference type="Pfam" id="PF02390">
    <property type="entry name" value="Methyltransf_4"/>
    <property type="match status" value="1"/>
</dbReference>
<dbReference type="OrthoDB" id="9802090at2"/>
<dbReference type="Gene3D" id="3.40.50.150">
    <property type="entry name" value="Vaccinia Virus protein VP39"/>
    <property type="match status" value="1"/>
</dbReference>
<keyword evidence="3 7" id="KW-0489">Methyltransferase</keyword>
<comment type="caution">
    <text evidence="7">Lacks conserved residue(s) required for the propagation of feature annotation.</text>
</comment>
<comment type="pathway">
    <text evidence="7">tRNA modification; N(7)-methylguanine-tRNA biosynthesis.</text>
</comment>
<feature type="binding site" evidence="7">
    <location>
        <begin position="204"/>
        <end position="207"/>
    </location>
    <ligand>
        <name>substrate</name>
    </ligand>
</feature>
<dbReference type="HAMAP" id="MF_01057">
    <property type="entry name" value="tRNA_methyltr_TrmB"/>
    <property type="match status" value="1"/>
</dbReference>
<keyword evidence="5 7" id="KW-0949">S-adenosyl-L-methionine</keyword>
<dbReference type="InterPro" id="IPR003358">
    <property type="entry name" value="tRNA_(Gua-N-7)_MeTrfase_Trmb"/>
</dbReference>
<dbReference type="Proteomes" id="UP000236454">
    <property type="component" value="Unassembled WGS sequence"/>
</dbReference>
<evidence type="ECO:0000256" key="1">
    <source>
        <dbReference type="ARBA" id="ARBA00000142"/>
    </source>
</evidence>
<evidence type="ECO:0000256" key="6">
    <source>
        <dbReference type="ARBA" id="ARBA00022694"/>
    </source>
</evidence>
<dbReference type="CDD" id="cd02440">
    <property type="entry name" value="AdoMet_MTases"/>
    <property type="match status" value="1"/>
</dbReference>
<dbReference type="GO" id="GO:0043527">
    <property type="term" value="C:tRNA methyltransferase complex"/>
    <property type="evidence" value="ECO:0007669"/>
    <property type="project" value="TreeGrafter"/>
</dbReference>
<dbReference type="AlphaFoldDB" id="A0A1I6ZZK1"/>
<gene>
    <name evidence="7" type="primary">trmB</name>
    <name evidence="8" type="ORF">SAMN05216474_1760</name>
</gene>
<comment type="function">
    <text evidence="2 7">Catalyzes the formation of N(7)-methylguanine at position 46 (m7G46) in tRNA.</text>
</comment>
<feature type="binding site" evidence="7">
    <location>
        <position position="51"/>
    </location>
    <ligand>
        <name>S-adenosyl-L-methionine</name>
        <dbReference type="ChEBI" id="CHEBI:59789"/>
    </ligand>
</feature>
<sequence length="232" mass="27293">MAKNKLRRFNEMKEMANVFEPSMHEVKENAFELKGKWREKYFKNDNPIILELGCGKGEYSVGLARKYADKNFIGLDIKGARMWVGAKECVAEGLTNVAFLRTKIDFITSFFAENEVDEIWLTFSDPQPNKPNKRLTSKFFIDRYRQILKPGGIVHLKTDSDVLFESTEEEIKEHGYKQLFLTWDLYGDVDQLPEEVHDIMHIKTHYEQLFTERGHQIKYCKFLIHDEQNDKA</sequence>
<dbReference type="EC" id="2.1.1.33" evidence="7"/>
<dbReference type="InterPro" id="IPR055361">
    <property type="entry name" value="tRNA_methyltr_TrmB_bact"/>
</dbReference>
<reference evidence="8 9" key="1">
    <citation type="submission" date="2016-10" db="EMBL/GenBank/DDBJ databases">
        <authorList>
            <person name="de Groot N.N."/>
        </authorList>
    </citation>
    <scope>NUCLEOTIDE SEQUENCE [LARGE SCALE GENOMIC DNA]</scope>
    <source>
        <strain evidence="8 9">CGMCC 1.7005</strain>
    </source>
</reference>
<evidence type="ECO:0000256" key="5">
    <source>
        <dbReference type="ARBA" id="ARBA00022691"/>
    </source>
</evidence>
<dbReference type="SUPFAM" id="SSF53335">
    <property type="entry name" value="S-adenosyl-L-methionine-dependent methyltransferases"/>
    <property type="match status" value="1"/>
</dbReference>
<keyword evidence="9" id="KW-1185">Reference proteome</keyword>
<comment type="catalytic activity">
    <reaction evidence="1 7">
        <text>guanosine(46) in tRNA + S-adenosyl-L-methionine = N(7)-methylguanosine(46) in tRNA + S-adenosyl-L-homocysteine</text>
        <dbReference type="Rhea" id="RHEA:42708"/>
        <dbReference type="Rhea" id="RHEA-COMP:10188"/>
        <dbReference type="Rhea" id="RHEA-COMP:10189"/>
        <dbReference type="ChEBI" id="CHEBI:57856"/>
        <dbReference type="ChEBI" id="CHEBI:59789"/>
        <dbReference type="ChEBI" id="CHEBI:74269"/>
        <dbReference type="ChEBI" id="CHEBI:74480"/>
        <dbReference type="EC" id="2.1.1.33"/>
    </reaction>
</comment>
<evidence type="ECO:0000256" key="2">
    <source>
        <dbReference type="ARBA" id="ARBA00003015"/>
    </source>
</evidence>
<dbReference type="EMBL" id="FPAS01000002">
    <property type="protein sequence ID" value="SFT68093.1"/>
    <property type="molecule type" value="Genomic_DNA"/>
</dbReference>
<keyword evidence="6 7" id="KW-0819">tRNA processing</keyword>
<evidence type="ECO:0000313" key="8">
    <source>
        <dbReference type="EMBL" id="SFT68093.1"/>
    </source>
</evidence>